<feature type="transmembrane region" description="Helical" evidence="1">
    <location>
        <begin position="12"/>
        <end position="33"/>
    </location>
</feature>
<keyword evidence="3" id="KW-1185">Reference proteome</keyword>
<keyword evidence="1" id="KW-0812">Transmembrane</keyword>
<comment type="caution">
    <text evidence="2">The sequence shown here is derived from an EMBL/GenBank/DDBJ whole genome shotgun (WGS) entry which is preliminary data.</text>
</comment>
<sequence length="97" mass="10414">MHGTLVEPLSGYGVVASAVAVTGTAAGLLRAYLAYRTRLHEEREASARNAARLTGLIRLAETDHDVVRIVERDRDGDREVELGLRNALRCDGAGEAA</sequence>
<evidence type="ECO:0000313" key="3">
    <source>
        <dbReference type="Proteomes" id="UP001589894"/>
    </source>
</evidence>
<evidence type="ECO:0000256" key="1">
    <source>
        <dbReference type="SAM" id="Phobius"/>
    </source>
</evidence>
<gene>
    <name evidence="2" type="ORF">ACFFHU_04245</name>
</gene>
<organism evidence="2 3">
    <name type="scientific">Plantactinospora siamensis</name>
    <dbReference type="NCBI Taxonomy" id="555372"/>
    <lineage>
        <taxon>Bacteria</taxon>
        <taxon>Bacillati</taxon>
        <taxon>Actinomycetota</taxon>
        <taxon>Actinomycetes</taxon>
        <taxon>Micromonosporales</taxon>
        <taxon>Micromonosporaceae</taxon>
        <taxon>Plantactinospora</taxon>
    </lineage>
</organism>
<evidence type="ECO:0000313" key="2">
    <source>
        <dbReference type="EMBL" id="MFC0563376.1"/>
    </source>
</evidence>
<protein>
    <submittedName>
        <fullName evidence="2">Uncharacterized protein</fullName>
    </submittedName>
</protein>
<keyword evidence="1" id="KW-0472">Membrane</keyword>
<dbReference type="EMBL" id="JBHLUE010000002">
    <property type="protein sequence ID" value="MFC0563376.1"/>
    <property type="molecule type" value="Genomic_DNA"/>
</dbReference>
<proteinExistence type="predicted"/>
<dbReference type="RefSeq" id="WP_377335819.1">
    <property type="nucleotide sequence ID" value="NZ_JBHLUE010000002.1"/>
</dbReference>
<dbReference type="Proteomes" id="UP001589894">
    <property type="component" value="Unassembled WGS sequence"/>
</dbReference>
<reference evidence="2 3" key="1">
    <citation type="submission" date="2024-09" db="EMBL/GenBank/DDBJ databases">
        <authorList>
            <person name="Sun Q."/>
            <person name="Mori K."/>
        </authorList>
    </citation>
    <scope>NUCLEOTIDE SEQUENCE [LARGE SCALE GENOMIC DNA]</scope>
    <source>
        <strain evidence="2 3">TBRC 2205</strain>
    </source>
</reference>
<accession>A0ABV6NRR7</accession>
<keyword evidence="1" id="KW-1133">Transmembrane helix</keyword>
<name>A0ABV6NRR7_9ACTN</name>